<dbReference type="PANTHER" id="PTHR11527">
    <property type="entry name" value="HEAT-SHOCK PROTEIN 20 FAMILY MEMBER"/>
    <property type="match status" value="1"/>
</dbReference>
<feature type="domain" description="SHSP" evidence="3">
    <location>
        <begin position="36"/>
        <end position="148"/>
    </location>
</feature>
<dbReference type="EMBL" id="BLXX01000012">
    <property type="protein sequence ID" value="GFO61096.1"/>
    <property type="molecule type" value="Genomic_DNA"/>
</dbReference>
<dbReference type="InterPro" id="IPR008978">
    <property type="entry name" value="HSP20-like_chaperone"/>
</dbReference>
<protein>
    <submittedName>
        <fullName evidence="4">Molecular chaperone</fullName>
    </submittedName>
</protein>
<evidence type="ECO:0000259" key="3">
    <source>
        <dbReference type="PROSITE" id="PS01031"/>
    </source>
</evidence>
<evidence type="ECO:0000256" key="1">
    <source>
        <dbReference type="PROSITE-ProRule" id="PRU00285"/>
    </source>
</evidence>
<evidence type="ECO:0000313" key="5">
    <source>
        <dbReference type="Proteomes" id="UP000556026"/>
    </source>
</evidence>
<name>A0A6V8MM67_9BACT</name>
<dbReference type="Gene3D" id="2.60.40.790">
    <property type="match status" value="1"/>
</dbReference>
<dbReference type="PROSITE" id="PS01031">
    <property type="entry name" value="SHSP"/>
    <property type="match status" value="1"/>
</dbReference>
<reference evidence="5" key="1">
    <citation type="submission" date="2020-06" db="EMBL/GenBank/DDBJ databases">
        <title>Draft genomic sequence of Geomonas sp. Red330.</title>
        <authorList>
            <person name="Itoh H."/>
            <person name="Zhenxing X."/>
            <person name="Ushijima N."/>
            <person name="Masuda Y."/>
            <person name="Shiratori Y."/>
            <person name="Senoo K."/>
        </authorList>
    </citation>
    <scope>NUCLEOTIDE SEQUENCE [LARGE SCALE GENOMIC DNA]</scope>
    <source>
        <strain evidence="5">Red330</strain>
    </source>
</reference>
<dbReference type="AlphaFoldDB" id="A0A6V8MM67"/>
<dbReference type="CDD" id="cd06464">
    <property type="entry name" value="ACD_sHsps-like"/>
    <property type="match status" value="1"/>
</dbReference>
<dbReference type="Pfam" id="PF00011">
    <property type="entry name" value="HSP20"/>
    <property type="match status" value="1"/>
</dbReference>
<comment type="similarity">
    <text evidence="1 2">Belongs to the small heat shock protein (HSP20) family.</text>
</comment>
<sequence length="148" mass="16505">MASWGFFNELDNLRREMDEAFRGVGMVRPLATTFLSPSSGRRFPLVNISEDEGEICLDALVPGVDPKELQLSLLRETISIAGARKSPVDAKGVVHRSELGSGRFSRTIDLPTEIDPDRTTAEYRDGVLRITMHKAEHVMPRRIDVKVA</sequence>
<dbReference type="InterPro" id="IPR002068">
    <property type="entry name" value="A-crystallin/Hsp20_dom"/>
</dbReference>
<gene>
    <name evidence="4" type="primary">hspA-2</name>
    <name evidence="4" type="ORF">GMST_34210</name>
</gene>
<keyword evidence="5" id="KW-1185">Reference proteome</keyword>
<proteinExistence type="inferred from homology"/>
<accession>A0A6V8MM67</accession>
<dbReference type="RefSeq" id="WP_183355898.1">
    <property type="nucleotide sequence ID" value="NZ_BLXX01000012.1"/>
</dbReference>
<dbReference type="InterPro" id="IPR031107">
    <property type="entry name" value="Small_HSP"/>
</dbReference>
<evidence type="ECO:0000313" key="4">
    <source>
        <dbReference type="EMBL" id="GFO61096.1"/>
    </source>
</evidence>
<comment type="caution">
    <text evidence="4">The sequence shown here is derived from an EMBL/GenBank/DDBJ whole genome shotgun (WGS) entry which is preliminary data.</text>
</comment>
<dbReference type="SUPFAM" id="SSF49764">
    <property type="entry name" value="HSP20-like chaperones"/>
    <property type="match status" value="1"/>
</dbReference>
<evidence type="ECO:0000256" key="2">
    <source>
        <dbReference type="RuleBase" id="RU003616"/>
    </source>
</evidence>
<dbReference type="Proteomes" id="UP000556026">
    <property type="component" value="Unassembled WGS sequence"/>
</dbReference>
<organism evidence="4 5">
    <name type="scientific">Geomonas silvestris</name>
    <dbReference type="NCBI Taxonomy" id="2740184"/>
    <lineage>
        <taxon>Bacteria</taxon>
        <taxon>Pseudomonadati</taxon>
        <taxon>Thermodesulfobacteriota</taxon>
        <taxon>Desulfuromonadia</taxon>
        <taxon>Geobacterales</taxon>
        <taxon>Geobacteraceae</taxon>
        <taxon>Geomonas</taxon>
    </lineage>
</organism>